<keyword evidence="7" id="KW-1185">Reference proteome</keyword>
<sequence>MNPMESLGGVFSRLSYFNPLMMINRSETCATTRLLQIRYMGLNMNDITQKFLRDEEYSTDLSHDDFHARRKIVQQIGQANESQHLPWVPVLSTYEIARGSAKKMRDWGHLLFTDATSTVFLLVMIFPVECPCGNADHDYHAITRHHAHKLLCLANYLWPAKAPPKWIRATYTTPTYDYRLDPKFFQTHSKSAEDLTLLNAHPSGRYFHIALEEVQPSLTQSEVQRVDAVLALNPSNNADLPERLAVRQRVVLPAGGKAVVDAELRSNEWSKNLKRGCANCEEVPKNGKLMKCSKCKLVQYCSRKCQANAWPNHKHFCKKAGAE</sequence>
<evidence type="ECO:0000256" key="2">
    <source>
        <dbReference type="ARBA" id="ARBA00022771"/>
    </source>
</evidence>
<dbReference type="Proteomes" id="UP000613580">
    <property type="component" value="Unassembled WGS sequence"/>
</dbReference>
<reference evidence="6" key="1">
    <citation type="submission" date="2020-05" db="EMBL/GenBank/DDBJ databases">
        <title>Mycena genomes resolve the evolution of fungal bioluminescence.</title>
        <authorList>
            <person name="Tsai I.J."/>
        </authorList>
    </citation>
    <scope>NUCLEOTIDE SEQUENCE</scope>
    <source>
        <strain evidence="6">110903Hualien_Pintung</strain>
    </source>
</reference>
<accession>A0A8H6VQI7</accession>
<feature type="domain" description="MYND-type" evidence="5">
    <location>
        <begin position="277"/>
        <end position="317"/>
    </location>
</feature>
<keyword evidence="3" id="KW-0862">Zinc</keyword>
<evidence type="ECO:0000256" key="4">
    <source>
        <dbReference type="PROSITE-ProRule" id="PRU00134"/>
    </source>
</evidence>
<dbReference type="OrthoDB" id="341421at2759"/>
<keyword evidence="1" id="KW-0479">Metal-binding</keyword>
<dbReference type="EMBL" id="JACAZE010000039">
    <property type="protein sequence ID" value="KAF7288331.1"/>
    <property type="molecule type" value="Genomic_DNA"/>
</dbReference>
<name>A0A8H6VQI7_MYCCL</name>
<dbReference type="SUPFAM" id="SSF144232">
    <property type="entry name" value="HIT/MYND zinc finger-like"/>
    <property type="match status" value="1"/>
</dbReference>
<dbReference type="Gene3D" id="6.10.140.2220">
    <property type="match status" value="1"/>
</dbReference>
<evidence type="ECO:0000313" key="7">
    <source>
        <dbReference type="Proteomes" id="UP000613580"/>
    </source>
</evidence>
<dbReference type="PROSITE" id="PS50865">
    <property type="entry name" value="ZF_MYND_2"/>
    <property type="match status" value="1"/>
</dbReference>
<dbReference type="PROSITE" id="PS01360">
    <property type="entry name" value="ZF_MYND_1"/>
    <property type="match status" value="1"/>
</dbReference>
<dbReference type="AlphaFoldDB" id="A0A8H6VQI7"/>
<comment type="caution">
    <text evidence="6">The sequence shown here is derived from an EMBL/GenBank/DDBJ whole genome shotgun (WGS) entry which is preliminary data.</text>
</comment>
<protein>
    <submittedName>
        <fullName evidence="6">MYND-type domain-containing protein</fullName>
    </submittedName>
</protein>
<evidence type="ECO:0000256" key="3">
    <source>
        <dbReference type="ARBA" id="ARBA00022833"/>
    </source>
</evidence>
<evidence type="ECO:0000313" key="6">
    <source>
        <dbReference type="EMBL" id="KAF7288331.1"/>
    </source>
</evidence>
<organism evidence="6 7">
    <name type="scientific">Mycena chlorophos</name>
    <name type="common">Agaric fungus</name>
    <name type="synonym">Agaricus chlorophos</name>
    <dbReference type="NCBI Taxonomy" id="658473"/>
    <lineage>
        <taxon>Eukaryota</taxon>
        <taxon>Fungi</taxon>
        <taxon>Dikarya</taxon>
        <taxon>Basidiomycota</taxon>
        <taxon>Agaricomycotina</taxon>
        <taxon>Agaricomycetes</taxon>
        <taxon>Agaricomycetidae</taxon>
        <taxon>Agaricales</taxon>
        <taxon>Marasmiineae</taxon>
        <taxon>Mycenaceae</taxon>
        <taxon>Mycena</taxon>
    </lineage>
</organism>
<proteinExistence type="predicted"/>
<keyword evidence="2 4" id="KW-0863">Zinc-finger</keyword>
<dbReference type="Pfam" id="PF01753">
    <property type="entry name" value="zf-MYND"/>
    <property type="match status" value="1"/>
</dbReference>
<gene>
    <name evidence="6" type="ORF">HMN09_01402800</name>
</gene>
<evidence type="ECO:0000259" key="5">
    <source>
        <dbReference type="PROSITE" id="PS50865"/>
    </source>
</evidence>
<evidence type="ECO:0000256" key="1">
    <source>
        <dbReference type="ARBA" id="ARBA00022723"/>
    </source>
</evidence>
<dbReference type="InterPro" id="IPR002893">
    <property type="entry name" value="Znf_MYND"/>
</dbReference>
<dbReference type="GO" id="GO:0008270">
    <property type="term" value="F:zinc ion binding"/>
    <property type="evidence" value="ECO:0007669"/>
    <property type="project" value="UniProtKB-KW"/>
</dbReference>